<keyword evidence="2" id="KW-1185">Reference proteome</keyword>
<evidence type="ECO:0000313" key="2">
    <source>
        <dbReference type="Proteomes" id="UP001157502"/>
    </source>
</evidence>
<dbReference type="EMBL" id="CM055757">
    <property type="protein sequence ID" value="KAJ7988785.1"/>
    <property type="molecule type" value="Genomic_DNA"/>
</dbReference>
<organism evidence="1 2">
    <name type="scientific">Dallia pectoralis</name>
    <name type="common">Alaska blackfish</name>
    <dbReference type="NCBI Taxonomy" id="75939"/>
    <lineage>
        <taxon>Eukaryota</taxon>
        <taxon>Metazoa</taxon>
        <taxon>Chordata</taxon>
        <taxon>Craniata</taxon>
        <taxon>Vertebrata</taxon>
        <taxon>Euteleostomi</taxon>
        <taxon>Actinopterygii</taxon>
        <taxon>Neopterygii</taxon>
        <taxon>Teleostei</taxon>
        <taxon>Protacanthopterygii</taxon>
        <taxon>Esociformes</taxon>
        <taxon>Umbridae</taxon>
        <taxon>Dallia</taxon>
    </lineage>
</organism>
<dbReference type="Proteomes" id="UP001157502">
    <property type="component" value="Chromosome 30"/>
</dbReference>
<comment type="caution">
    <text evidence="1">The sequence shown here is derived from an EMBL/GenBank/DDBJ whole genome shotgun (WGS) entry which is preliminary data.</text>
</comment>
<accession>A0ACC2FC04</accession>
<gene>
    <name evidence="1" type="ORF">DPEC_G00312810</name>
</gene>
<name>A0ACC2FC04_DALPE</name>
<reference evidence="1" key="1">
    <citation type="submission" date="2021-05" db="EMBL/GenBank/DDBJ databases">
        <authorList>
            <person name="Pan Q."/>
            <person name="Jouanno E."/>
            <person name="Zahm M."/>
            <person name="Klopp C."/>
            <person name="Cabau C."/>
            <person name="Louis A."/>
            <person name="Berthelot C."/>
            <person name="Parey E."/>
            <person name="Roest Crollius H."/>
            <person name="Montfort J."/>
            <person name="Robinson-Rechavi M."/>
            <person name="Bouchez O."/>
            <person name="Lampietro C."/>
            <person name="Lopez Roques C."/>
            <person name="Donnadieu C."/>
            <person name="Postlethwait J."/>
            <person name="Bobe J."/>
            <person name="Dillon D."/>
            <person name="Chandos A."/>
            <person name="von Hippel F."/>
            <person name="Guiguen Y."/>
        </authorList>
    </citation>
    <scope>NUCLEOTIDE SEQUENCE</scope>
    <source>
        <strain evidence="1">YG-Jan2019</strain>
    </source>
</reference>
<protein>
    <submittedName>
        <fullName evidence="1">Uncharacterized protein</fullName>
    </submittedName>
</protein>
<evidence type="ECO:0000313" key="1">
    <source>
        <dbReference type="EMBL" id="KAJ7988785.1"/>
    </source>
</evidence>
<proteinExistence type="predicted"/>
<sequence length="261" mass="28925">MTKDLVSLTVTLLCLTGVSVTEVQVTQWPVSICCQTNTSVDMHCIQKAGFEYMYWYRHLPGEGPKLMATFFVGSAIYEPEFSSGIRVWSPENSGQRQSSEKRWSLTVERPQVPDQAVYLCAISPHSESGLIMCVQFHQSPSQINKDGGQCGAAGLVVLQPRHLFTLPGNTSTSDPVVLRCSMGSGISMSSYTMLWYRQVRYGGPIEFLIKEYDAPTGRYQATFDTSKNSFFLQVMGQHDPTNLCLVLILGLDTLYGLCGTC</sequence>